<dbReference type="PROSITE" id="PS00149">
    <property type="entry name" value="SULFATASE_2"/>
    <property type="match status" value="1"/>
</dbReference>
<organism evidence="9 10">
    <name type="scientific">Pirellulimonas nuda</name>
    <dbReference type="NCBI Taxonomy" id="2528009"/>
    <lineage>
        <taxon>Bacteria</taxon>
        <taxon>Pseudomonadati</taxon>
        <taxon>Planctomycetota</taxon>
        <taxon>Planctomycetia</taxon>
        <taxon>Pirellulales</taxon>
        <taxon>Lacipirellulaceae</taxon>
        <taxon>Pirellulimonas</taxon>
    </lineage>
</organism>
<comment type="cofactor">
    <cofactor evidence="1">
        <name>Ca(2+)</name>
        <dbReference type="ChEBI" id="CHEBI:29108"/>
    </cofactor>
</comment>
<feature type="domain" description="Sulfatase N-terminal" evidence="8">
    <location>
        <begin position="14"/>
        <end position="337"/>
    </location>
</feature>
<dbReference type="SUPFAM" id="SSF53649">
    <property type="entry name" value="Alkaline phosphatase-like"/>
    <property type="match status" value="1"/>
</dbReference>
<keyword evidence="4" id="KW-0732">Signal</keyword>
<evidence type="ECO:0000256" key="3">
    <source>
        <dbReference type="ARBA" id="ARBA00022723"/>
    </source>
</evidence>
<gene>
    <name evidence="9" type="primary">atsA_66</name>
    <name evidence="9" type="ORF">Pla175_43440</name>
</gene>
<dbReference type="GO" id="GO:0046872">
    <property type="term" value="F:metal ion binding"/>
    <property type="evidence" value="ECO:0007669"/>
    <property type="project" value="UniProtKB-KW"/>
</dbReference>
<proteinExistence type="inferred from homology"/>
<dbReference type="Gene3D" id="3.40.720.10">
    <property type="entry name" value="Alkaline Phosphatase, subunit A"/>
    <property type="match status" value="1"/>
</dbReference>
<reference evidence="9 10" key="1">
    <citation type="submission" date="2019-02" db="EMBL/GenBank/DDBJ databases">
        <title>Deep-cultivation of Planctomycetes and their phenomic and genomic characterization uncovers novel biology.</title>
        <authorList>
            <person name="Wiegand S."/>
            <person name="Jogler M."/>
            <person name="Boedeker C."/>
            <person name="Pinto D."/>
            <person name="Vollmers J."/>
            <person name="Rivas-Marin E."/>
            <person name="Kohn T."/>
            <person name="Peeters S.H."/>
            <person name="Heuer A."/>
            <person name="Rast P."/>
            <person name="Oberbeckmann S."/>
            <person name="Bunk B."/>
            <person name="Jeske O."/>
            <person name="Meyerdierks A."/>
            <person name="Storesund J.E."/>
            <person name="Kallscheuer N."/>
            <person name="Luecker S."/>
            <person name="Lage O.M."/>
            <person name="Pohl T."/>
            <person name="Merkel B.J."/>
            <person name="Hornburger P."/>
            <person name="Mueller R.-W."/>
            <person name="Bruemmer F."/>
            <person name="Labrenz M."/>
            <person name="Spormann A.M."/>
            <person name="Op den Camp H."/>
            <person name="Overmann J."/>
            <person name="Amann R."/>
            <person name="Jetten M.S.M."/>
            <person name="Mascher T."/>
            <person name="Medema M.H."/>
            <person name="Devos D.P."/>
            <person name="Kaster A.-K."/>
            <person name="Ovreas L."/>
            <person name="Rohde M."/>
            <person name="Galperin M.Y."/>
            <person name="Jogler C."/>
        </authorList>
    </citation>
    <scope>NUCLEOTIDE SEQUENCE [LARGE SCALE GENOMIC DNA]</scope>
    <source>
        <strain evidence="9 10">Pla175</strain>
    </source>
</reference>
<dbReference type="PANTHER" id="PTHR42693:SF42">
    <property type="entry name" value="ARYLSULFATASE G"/>
    <property type="match status" value="1"/>
</dbReference>
<dbReference type="InterPro" id="IPR050738">
    <property type="entry name" value="Sulfatase"/>
</dbReference>
<keyword evidence="6" id="KW-0106">Calcium</keyword>
<dbReference type="InterPro" id="IPR017850">
    <property type="entry name" value="Alkaline_phosphatase_core_sf"/>
</dbReference>
<evidence type="ECO:0000256" key="6">
    <source>
        <dbReference type="ARBA" id="ARBA00022837"/>
    </source>
</evidence>
<name>A0A518DHH5_9BACT</name>
<evidence type="ECO:0000256" key="1">
    <source>
        <dbReference type="ARBA" id="ARBA00001913"/>
    </source>
</evidence>
<dbReference type="EMBL" id="CP036291">
    <property type="protein sequence ID" value="QDU90930.1"/>
    <property type="molecule type" value="Genomic_DNA"/>
</dbReference>
<evidence type="ECO:0000259" key="8">
    <source>
        <dbReference type="Pfam" id="PF00884"/>
    </source>
</evidence>
<dbReference type="GO" id="GO:0004065">
    <property type="term" value="F:arylsulfatase activity"/>
    <property type="evidence" value="ECO:0007669"/>
    <property type="project" value="UniProtKB-EC"/>
</dbReference>
<comment type="similarity">
    <text evidence="2">Belongs to the sulfatase family.</text>
</comment>
<evidence type="ECO:0000313" key="9">
    <source>
        <dbReference type="EMBL" id="QDU90930.1"/>
    </source>
</evidence>
<feature type="region of interest" description="Disordered" evidence="7">
    <location>
        <begin position="426"/>
        <end position="445"/>
    </location>
</feature>
<evidence type="ECO:0000256" key="5">
    <source>
        <dbReference type="ARBA" id="ARBA00022801"/>
    </source>
</evidence>
<dbReference type="OrthoDB" id="9783154at2"/>
<dbReference type="InterPro" id="IPR024607">
    <property type="entry name" value="Sulfatase_CS"/>
</dbReference>
<dbReference type="Proteomes" id="UP000317429">
    <property type="component" value="Chromosome"/>
</dbReference>
<sequence>MPALRAAAADIARPNIVLILMDDMGWKDVGYAAGERAETPNIDRLRNSSMCFTRAYASAAICSASRVGLLTGQSPARARFEFVTKWPHDRVSTSWPLTPPPFPGNLPLETTTVAELLQGAGYRTAMVGKWHLNQHHVRYLGWSPTHGPAQQGFDEAIDEQGSHPYAGPPAAGAEYAAGEYPRDQLTEEAVGYLRRQRSGAEPFFLFLSHYYVHDPVRVSAAWMIGKHRKKLGPDASDAHVRYAAFVELADHYVGQVLDTLDACGLSDNTLVLLTSDNGGHPDFSTMAPLRGCKWNLYEGGIRVPMLVRWPGVTKPGGVCDAPVINYDLLPTLCEIADAETDDRTPLDGRSIVPLLRGESGESFHERPLYWHFPYYVPEQWADGLVRGIGVDTNSMRTVNPPHSAIRVGDTKLLYFYENQNTELYNLRDDPSEQSDLTPQQPERARAMKQTLMDHLHSVGARLARPSGADRDPPSR</sequence>
<evidence type="ECO:0000313" key="10">
    <source>
        <dbReference type="Proteomes" id="UP000317429"/>
    </source>
</evidence>
<dbReference type="AlphaFoldDB" id="A0A518DHH5"/>
<protein>
    <submittedName>
        <fullName evidence="9">Arylsulfatase</fullName>
        <ecNumber evidence="9">3.1.6.1</ecNumber>
    </submittedName>
</protein>
<dbReference type="PANTHER" id="PTHR42693">
    <property type="entry name" value="ARYLSULFATASE FAMILY MEMBER"/>
    <property type="match status" value="1"/>
</dbReference>
<dbReference type="InterPro" id="IPR000917">
    <property type="entry name" value="Sulfatase_N"/>
</dbReference>
<dbReference type="EC" id="3.1.6.1" evidence="9"/>
<evidence type="ECO:0000256" key="4">
    <source>
        <dbReference type="ARBA" id="ARBA00022729"/>
    </source>
</evidence>
<evidence type="ECO:0000256" key="7">
    <source>
        <dbReference type="SAM" id="MobiDB-lite"/>
    </source>
</evidence>
<dbReference type="KEGG" id="pnd:Pla175_43440"/>
<accession>A0A518DHH5</accession>
<dbReference type="RefSeq" id="WP_145290406.1">
    <property type="nucleotide sequence ID" value="NZ_CP036291.1"/>
</dbReference>
<keyword evidence="5 9" id="KW-0378">Hydrolase</keyword>
<dbReference type="CDD" id="cd16144">
    <property type="entry name" value="ARS_like"/>
    <property type="match status" value="1"/>
</dbReference>
<keyword evidence="10" id="KW-1185">Reference proteome</keyword>
<evidence type="ECO:0000256" key="2">
    <source>
        <dbReference type="ARBA" id="ARBA00008779"/>
    </source>
</evidence>
<keyword evidence="3" id="KW-0479">Metal-binding</keyword>
<dbReference type="Pfam" id="PF00884">
    <property type="entry name" value="Sulfatase"/>
    <property type="match status" value="1"/>
</dbReference>
<dbReference type="Gene3D" id="3.30.1120.10">
    <property type="match status" value="1"/>
</dbReference>